<gene>
    <name evidence="1" type="ORF">RM549_09535</name>
</gene>
<sequence length="80" mass="9393">MEHFKAESFKENGDFVDFFILVAGGWGKSSKRISYRPHFKEFLIIHEIDESYQELNSDEIGAETNLLEAISKKAFYKIDW</sequence>
<evidence type="ECO:0000313" key="1">
    <source>
        <dbReference type="EMBL" id="MDT0690025.1"/>
    </source>
</evidence>
<dbReference type="RefSeq" id="WP_311684119.1">
    <property type="nucleotide sequence ID" value="NZ_JAVRHM010000009.1"/>
</dbReference>
<dbReference type="EMBL" id="JAVRHM010000009">
    <property type="protein sequence ID" value="MDT0690025.1"/>
    <property type="molecule type" value="Genomic_DNA"/>
</dbReference>
<comment type="caution">
    <text evidence="1">The sequence shown here is derived from an EMBL/GenBank/DDBJ whole genome shotgun (WGS) entry which is preliminary data.</text>
</comment>
<reference evidence="1 2" key="1">
    <citation type="submission" date="2023-09" db="EMBL/GenBank/DDBJ databases">
        <authorList>
            <person name="Rey-Velasco X."/>
        </authorList>
    </citation>
    <scope>NUCLEOTIDE SEQUENCE [LARGE SCALE GENOMIC DNA]</scope>
    <source>
        <strain evidence="1 2">F188</strain>
    </source>
</reference>
<evidence type="ECO:0000313" key="2">
    <source>
        <dbReference type="Proteomes" id="UP001261624"/>
    </source>
</evidence>
<name>A0ABU3E269_9FLAO</name>
<organism evidence="1 2">
    <name type="scientific">Autumnicola patrickiae</name>
    <dbReference type="NCBI Taxonomy" id="3075591"/>
    <lineage>
        <taxon>Bacteria</taxon>
        <taxon>Pseudomonadati</taxon>
        <taxon>Bacteroidota</taxon>
        <taxon>Flavobacteriia</taxon>
        <taxon>Flavobacteriales</taxon>
        <taxon>Flavobacteriaceae</taxon>
        <taxon>Autumnicola</taxon>
    </lineage>
</organism>
<protein>
    <submittedName>
        <fullName evidence="1">Uncharacterized protein</fullName>
    </submittedName>
</protein>
<proteinExistence type="predicted"/>
<dbReference type="Proteomes" id="UP001261624">
    <property type="component" value="Unassembled WGS sequence"/>
</dbReference>
<keyword evidence="2" id="KW-1185">Reference proteome</keyword>
<accession>A0ABU3E269</accession>